<dbReference type="SMART" id="SM00173">
    <property type="entry name" value="RAS"/>
    <property type="match status" value="1"/>
</dbReference>
<dbReference type="GO" id="GO:0035556">
    <property type="term" value="P:intracellular signal transduction"/>
    <property type="evidence" value="ECO:0007669"/>
    <property type="project" value="InterPro"/>
</dbReference>
<dbReference type="Gene3D" id="1.10.750.20">
    <property type="entry name" value="SOCS box"/>
    <property type="match status" value="1"/>
</dbReference>
<dbReference type="Gene3D" id="3.40.50.300">
    <property type="entry name" value="P-loop containing nucleotide triphosphate hydrolases"/>
    <property type="match status" value="1"/>
</dbReference>
<dbReference type="Pfam" id="PF07525">
    <property type="entry name" value="SOCS_box"/>
    <property type="match status" value="1"/>
</dbReference>
<keyword evidence="8" id="KW-0449">Lipoprotein</keyword>
<dbReference type="AlphaFoldDB" id="A0A3B0JYY0"/>
<dbReference type="OrthoDB" id="6339763at2759"/>
<evidence type="ECO:0000256" key="9">
    <source>
        <dbReference type="ARBA" id="ARBA00023289"/>
    </source>
</evidence>
<organism evidence="12 13">
    <name type="scientific">Drosophila guanche</name>
    <name type="common">Fruit fly</name>
    <dbReference type="NCBI Taxonomy" id="7266"/>
    <lineage>
        <taxon>Eukaryota</taxon>
        <taxon>Metazoa</taxon>
        <taxon>Ecdysozoa</taxon>
        <taxon>Arthropoda</taxon>
        <taxon>Hexapoda</taxon>
        <taxon>Insecta</taxon>
        <taxon>Pterygota</taxon>
        <taxon>Neoptera</taxon>
        <taxon>Endopterygota</taxon>
        <taxon>Diptera</taxon>
        <taxon>Brachycera</taxon>
        <taxon>Muscomorpha</taxon>
        <taxon>Ephydroidea</taxon>
        <taxon>Drosophilidae</taxon>
        <taxon>Drosophila</taxon>
        <taxon>Sophophora</taxon>
    </lineage>
</organism>
<keyword evidence="3" id="KW-0479">Metal-binding</keyword>
<evidence type="ECO:0000259" key="11">
    <source>
        <dbReference type="PROSITE" id="PS50225"/>
    </source>
</evidence>
<keyword evidence="13" id="KW-1185">Reference proteome</keyword>
<dbReference type="STRING" id="7266.A0A3B0JYY0"/>
<evidence type="ECO:0000256" key="3">
    <source>
        <dbReference type="ARBA" id="ARBA00022723"/>
    </source>
</evidence>
<dbReference type="GO" id="GO:0005525">
    <property type="term" value="F:GTP binding"/>
    <property type="evidence" value="ECO:0007669"/>
    <property type="project" value="UniProtKB-KW"/>
</dbReference>
<name>A0A3B0JYY0_DROGU</name>
<dbReference type="InterPro" id="IPR001496">
    <property type="entry name" value="SOCS_box"/>
</dbReference>
<dbReference type="SMART" id="SM00174">
    <property type="entry name" value="RHO"/>
    <property type="match status" value="1"/>
</dbReference>
<dbReference type="InterPro" id="IPR027417">
    <property type="entry name" value="P-loop_NTPase"/>
</dbReference>
<evidence type="ECO:0000256" key="6">
    <source>
        <dbReference type="ARBA" id="ARBA00023134"/>
    </source>
</evidence>
<dbReference type="GO" id="GO:0003924">
    <property type="term" value="F:GTPase activity"/>
    <property type="evidence" value="ECO:0007669"/>
    <property type="project" value="InterPro"/>
</dbReference>
<dbReference type="SUPFAM" id="SSF158235">
    <property type="entry name" value="SOCS box-like"/>
    <property type="match status" value="1"/>
</dbReference>
<dbReference type="NCBIfam" id="TIGR00231">
    <property type="entry name" value="small_GTP"/>
    <property type="match status" value="1"/>
</dbReference>
<dbReference type="PANTHER" id="PTHR47980">
    <property type="entry name" value="LD44762P"/>
    <property type="match status" value="1"/>
</dbReference>
<keyword evidence="6" id="KW-0342">GTP-binding</keyword>
<keyword evidence="9" id="KW-0636">Prenylation</keyword>
<dbReference type="InterPro" id="IPR001806">
    <property type="entry name" value="Small_GTPase"/>
</dbReference>
<evidence type="ECO:0000256" key="7">
    <source>
        <dbReference type="ARBA" id="ARBA00023139"/>
    </source>
</evidence>
<dbReference type="Pfam" id="PF00071">
    <property type="entry name" value="Ras"/>
    <property type="match status" value="1"/>
</dbReference>
<evidence type="ECO:0000256" key="2">
    <source>
        <dbReference type="ARBA" id="ARBA00006270"/>
    </source>
</evidence>
<gene>
    <name evidence="12" type="ORF">DGUA_6G011645</name>
</gene>
<dbReference type="PROSITE" id="PS50225">
    <property type="entry name" value="SOCS"/>
    <property type="match status" value="1"/>
</dbReference>
<dbReference type="PROSITE" id="PS51419">
    <property type="entry name" value="RAB"/>
    <property type="match status" value="1"/>
</dbReference>
<dbReference type="InterPro" id="IPR050305">
    <property type="entry name" value="Small_GTPase_Rab"/>
</dbReference>
<evidence type="ECO:0000256" key="8">
    <source>
        <dbReference type="ARBA" id="ARBA00023288"/>
    </source>
</evidence>
<keyword evidence="4" id="KW-0547">Nucleotide-binding</keyword>
<evidence type="ECO:0000256" key="10">
    <source>
        <dbReference type="SAM" id="MobiDB-lite"/>
    </source>
</evidence>
<feature type="domain" description="SOCS box" evidence="11">
    <location>
        <begin position="209"/>
        <end position="254"/>
    </location>
</feature>
<feature type="region of interest" description="Disordered" evidence="10">
    <location>
        <begin position="266"/>
        <end position="286"/>
    </location>
</feature>
<dbReference type="PROSITE" id="PS51421">
    <property type="entry name" value="RAS"/>
    <property type="match status" value="1"/>
</dbReference>
<dbReference type="GO" id="GO:0046872">
    <property type="term" value="F:metal ion binding"/>
    <property type="evidence" value="ECO:0007669"/>
    <property type="project" value="UniProtKB-KW"/>
</dbReference>
<comment type="similarity">
    <text evidence="2">Belongs to the small GTPase superfamily. Rab family.</text>
</comment>
<keyword evidence="5" id="KW-0460">Magnesium</keyword>
<comment type="cofactor">
    <cofactor evidence="1">
        <name>Mg(2+)</name>
        <dbReference type="ChEBI" id="CHEBI:18420"/>
    </cofactor>
</comment>
<dbReference type="SMART" id="SM00969">
    <property type="entry name" value="SOCS_box"/>
    <property type="match status" value="1"/>
</dbReference>
<dbReference type="SMART" id="SM00175">
    <property type="entry name" value="RAB"/>
    <property type="match status" value="1"/>
</dbReference>
<dbReference type="SMART" id="SM00253">
    <property type="entry name" value="SOCS"/>
    <property type="match status" value="1"/>
</dbReference>
<dbReference type="SMART" id="SM00176">
    <property type="entry name" value="RAN"/>
    <property type="match status" value="1"/>
</dbReference>
<reference evidence="13" key="1">
    <citation type="submission" date="2018-01" db="EMBL/GenBank/DDBJ databases">
        <authorList>
            <person name="Alioto T."/>
            <person name="Alioto T."/>
        </authorList>
    </citation>
    <scope>NUCLEOTIDE SEQUENCE [LARGE SCALE GENOMIC DNA]</scope>
</reference>
<evidence type="ECO:0000256" key="1">
    <source>
        <dbReference type="ARBA" id="ARBA00001946"/>
    </source>
</evidence>
<evidence type="ECO:0000313" key="13">
    <source>
        <dbReference type="Proteomes" id="UP000268350"/>
    </source>
</evidence>
<protein>
    <submittedName>
        <fullName evidence="12">Blast:Ras-related protein Rab-40C</fullName>
    </submittedName>
</protein>
<proteinExistence type="inferred from homology"/>
<dbReference type="Proteomes" id="UP000268350">
    <property type="component" value="Unassembled WGS sequence"/>
</dbReference>
<accession>A0A3B0JYY0</accession>
<evidence type="ECO:0000256" key="4">
    <source>
        <dbReference type="ARBA" id="ARBA00022741"/>
    </source>
</evidence>
<sequence>MGTMTKDYDYLLKVLLVGDSDVGKHEILSNLEDPFPESPFCSGNGEWARVLNRKNHLNILFSNPIDCTSHILQTVAYKTTTILLEGKRVKLQLWDTSGQGRFCTIIRSYSRGAQGIILVYDITNKWSFDGIDRWLKEVDEHAPGIPKVLVGNRLHLAFKRQVAAKQAETYASRNNMSCFEISPLCDFNIRESFCELARMALHRNGMEHIWRSNKVLTLQELCCRTIVRRTSVYAIDSLPLPPSVKSTLKSYALTTSQCYNSLTQSSKSKNRCKTPTSSSRNSCAIA</sequence>
<dbReference type="SUPFAM" id="SSF52540">
    <property type="entry name" value="P-loop containing nucleoside triphosphate hydrolases"/>
    <property type="match status" value="1"/>
</dbReference>
<dbReference type="FunFam" id="3.40.50.300:FF:001149">
    <property type="entry name" value="Rab40, isoform A"/>
    <property type="match status" value="1"/>
</dbReference>
<dbReference type="EMBL" id="OUUW01000003">
    <property type="protein sequence ID" value="SPP78889.1"/>
    <property type="molecule type" value="Genomic_DNA"/>
</dbReference>
<dbReference type="InterPro" id="IPR036036">
    <property type="entry name" value="SOCS_box-like_dom_sf"/>
</dbReference>
<keyword evidence="7" id="KW-0564">Palmitate</keyword>
<evidence type="ECO:0000256" key="5">
    <source>
        <dbReference type="ARBA" id="ARBA00022842"/>
    </source>
</evidence>
<dbReference type="InterPro" id="IPR005225">
    <property type="entry name" value="Small_GTP-bd"/>
</dbReference>
<evidence type="ECO:0000313" key="12">
    <source>
        <dbReference type="EMBL" id="SPP78889.1"/>
    </source>
</evidence>
<dbReference type="PRINTS" id="PR00449">
    <property type="entry name" value="RASTRNSFRMNG"/>
</dbReference>